<dbReference type="InterPro" id="IPR050807">
    <property type="entry name" value="TransReg_Diox_bact_type"/>
</dbReference>
<dbReference type="PANTHER" id="PTHR46797">
    <property type="entry name" value="HTH-TYPE TRANSCRIPTIONAL REGULATOR"/>
    <property type="match status" value="1"/>
</dbReference>
<evidence type="ECO:0000256" key="1">
    <source>
        <dbReference type="ARBA" id="ARBA00023125"/>
    </source>
</evidence>
<dbReference type="PANTHER" id="PTHR46797:SF1">
    <property type="entry name" value="METHYLPHOSPHONATE SYNTHASE"/>
    <property type="match status" value="1"/>
</dbReference>
<accession>A0AAJ1UG31</accession>
<dbReference type="SMART" id="SM00530">
    <property type="entry name" value="HTH_XRE"/>
    <property type="match status" value="1"/>
</dbReference>
<dbReference type="GO" id="GO:0003700">
    <property type="term" value="F:DNA-binding transcription factor activity"/>
    <property type="evidence" value="ECO:0007669"/>
    <property type="project" value="TreeGrafter"/>
</dbReference>
<feature type="domain" description="HTH cro/C1-type" evidence="2">
    <location>
        <begin position="29"/>
        <end position="83"/>
    </location>
</feature>
<dbReference type="GO" id="GO:0003677">
    <property type="term" value="F:DNA binding"/>
    <property type="evidence" value="ECO:0007669"/>
    <property type="project" value="UniProtKB-KW"/>
</dbReference>
<evidence type="ECO:0000259" key="2">
    <source>
        <dbReference type="PROSITE" id="PS50943"/>
    </source>
</evidence>
<dbReference type="CDD" id="cd00093">
    <property type="entry name" value="HTH_XRE"/>
    <property type="match status" value="1"/>
</dbReference>
<dbReference type="Proteomes" id="UP001227162">
    <property type="component" value="Unassembled WGS sequence"/>
</dbReference>
<dbReference type="Pfam" id="PF01381">
    <property type="entry name" value="HTH_3"/>
    <property type="match status" value="1"/>
</dbReference>
<dbReference type="RefSeq" id="WP_317626890.1">
    <property type="nucleotide sequence ID" value="NZ_JANFFA010000004.1"/>
</dbReference>
<comment type="caution">
    <text evidence="3">The sequence shown here is derived from an EMBL/GenBank/DDBJ whole genome shotgun (WGS) entry which is preliminary data.</text>
</comment>
<dbReference type="Gene3D" id="1.10.260.40">
    <property type="entry name" value="lambda repressor-like DNA-binding domains"/>
    <property type="match status" value="1"/>
</dbReference>
<dbReference type="EMBL" id="JANFFA010000004">
    <property type="protein sequence ID" value="MDQ2095267.1"/>
    <property type="molecule type" value="Genomic_DNA"/>
</dbReference>
<dbReference type="AlphaFoldDB" id="A0AAJ1UG31"/>
<sequence>MSDRVVTFPGGFMTISRINDVDRMVGKRIQALRKARGLSQSDLAAAAGVRFQQIQKYESGANRVSASRLWAISDALDVEILYFFEGIAPEQIAEKSGEAVEDPMAFLRDPEALEILTLLKSLPKTKKSAVLSIVRSMAL</sequence>
<evidence type="ECO:0000313" key="4">
    <source>
        <dbReference type="Proteomes" id="UP001227162"/>
    </source>
</evidence>
<organism evidence="3 4">
    <name type="scientific">Rhodalgimonas zhirmunskyi</name>
    <dbReference type="NCBI Taxonomy" id="2964767"/>
    <lineage>
        <taxon>Bacteria</taxon>
        <taxon>Pseudomonadati</taxon>
        <taxon>Pseudomonadota</taxon>
        <taxon>Alphaproteobacteria</taxon>
        <taxon>Rhodobacterales</taxon>
        <taxon>Roseobacteraceae</taxon>
        <taxon>Rhodalgimonas</taxon>
    </lineage>
</organism>
<dbReference type="InterPro" id="IPR001387">
    <property type="entry name" value="Cro/C1-type_HTH"/>
</dbReference>
<evidence type="ECO:0000313" key="3">
    <source>
        <dbReference type="EMBL" id="MDQ2095267.1"/>
    </source>
</evidence>
<reference evidence="3" key="2">
    <citation type="submission" date="2023-04" db="EMBL/GenBank/DDBJ databases">
        <title>'Rhodoalgimonas zhirmunskyi' gen. nov., isolated from a red alga.</title>
        <authorList>
            <person name="Nedashkovskaya O.I."/>
            <person name="Otstavnykh N.Y."/>
            <person name="Bystritskaya E.P."/>
            <person name="Balabanova L.A."/>
            <person name="Isaeva M.P."/>
        </authorList>
    </citation>
    <scope>NUCLEOTIDE SEQUENCE</scope>
    <source>
        <strain evidence="3">10Alg 79</strain>
    </source>
</reference>
<protein>
    <submittedName>
        <fullName evidence="3">Helix-turn-helix domain-containing protein</fullName>
    </submittedName>
</protein>
<reference evidence="3" key="1">
    <citation type="submission" date="2022-07" db="EMBL/GenBank/DDBJ databases">
        <authorList>
            <person name="Otstavnykh N."/>
            <person name="Isaeva M."/>
            <person name="Bystritskaya E."/>
        </authorList>
    </citation>
    <scope>NUCLEOTIDE SEQUENCE</scope>
    <source>
        <strain evidence="3">10Alg 79</strain>
    </source>
</reference>
<name>A0AAJ1UG31_9RHOB</name>
<dbReference type="GO" id="GO:0005829">
    <property type="term" value="C:cytosol"/>
    <property type="evidence" value="ECO:0007669"/>
    <property type="project" value="TreeGrafter"/>
</dbReference>
<keyword evidence="4" id="KW-1185">Reference proteome</keyword>
<gene>
    <name evidence="3" type="ORF">NOI20_14200</name>
</gene>
<dbReference type="InterPro" id="IPR010982">
    <property type="entry name" value="Lambda_DNA-bd_dom_sf"/>
</dbReference>
<proteinExistence type="predicted"/>
<keyword evidence="1" id="KW-0238">DNA-binding</keyword>
<dbReference type="PROSITE" id="PS50943">
    <property type="entry name" value="HTH_CROC1"/>
    <property type="match status" value="1"/>
</dbReference>
<dbReference type="SUPFAM" id="SSF47413">
    <property type="entry name" value="lambda repressor-like DNA-binding domains"/>
    <property type="match status" value="1"/>
</dbReference>